<proteinExistence type="predicted"/>
<dbReference type="GO" id="GO:0016787">
    <property type="term" value="F:hydrolase activity"/>
    <property type="evidence" value="ECO:0007669"/>
    <property type="project" value="UniProtKB-KW"/>
</dbReference>
<organism evidence="3 4">
    <name type="scientific">Cetraspora pellucida</name>
    <dbReference type="NCBI Taxonomy" id="1433469"/>
    <lineage>
        <taxon>Eukaryota</taxon>
        <taxon>Fungi</taxon>
        <taxon>Fungi incertae sedis</taxon>
        <taxon>Mucoromycota</taxon>
        <taxon>Glomeromycotina</taxon>
        <taxon>Glomeromycetes</taxon>
        <taxon>Diversisporales</taxon>
        <taxon>Gigasporaceae</taxon>
        <taxon>Cetraspora</taxon>
    </lineage>
</organism>
<name>A0A9N9GJP6_9GLOM</name>
<dbReference type="AlphaFoldDB" id="A0A9N9GJP6"/>
<dbReference type="InterPro" id="IPR000086">
    <property type="entry name" value="NUDIX_hydrolase_dom"/>
</dbReference>
<accession>A0A9N9GJP6</accession>
<dbReference type="Proteomes" id="UP000789759">
    <property type="component" value="Unassembled WGS sequence"/>
</dbReference>
<keyword evidence="4" id="KW-1185">Reference proteome</keyword>
<keyword evidence="1" id="KW-0378">Hydrolase</keyword>
<evidence type="ECO:0000313" key="3">
    <source>
        <dbReference type="EMBL" id="CAG8613275.1"/>
    </source>
</evidence>
<evidence type="ECO:0000256" key="1">
    <source>
        <dbReference type="ARBA" id="ARBA00022801"/>
    </source>
</evidence>
<evidence type="ECO:0000313" key="4">
    <source>
        <dbReference type="Proteomes" id="UP000789759"/>
    </source>
</evidence>
<evidence type="ECO:0000259" key="2">
    <source>
        <dbReference type="Pfam" id="PF00293"/>
    </source>
</evidence>
<dbReference type="Pfam" id="PF00293">
    <property type="entry name" value="NUDIX"/>
    <property type="match status" value="1"/>
</dbReference>
<dbReference type="OrthoDB" id="2406864at2759"/>
<dbReference type="InterPro" id="IPR020084">
    <property type="entry name" value="NUDIX_hydrolase_CS"/>
</dbReference>
<reference evidence="3" key="1">
    <citation type="submission" date="2021-06" db="EMBL/GenBank/DDBJ databases">
        <authorList>
            <person name="Kallberg Y."/>
            <person name="Tangrot J."/>
            <person name="Rosling A."/>
        </authorList>
    </citation>
    <scope>NUCLEOTIDE SEQUENCE</scope>
    <source>
        <strain evidence="3">FL966</strain>
    </source>
</reference>
<gene>
    <name evidence="3" type="ORF">CPELLU_LOCUS7560</name>
</gene>
<dbReference type="EMBL" id="CAJVQA010005109">
    <property type="protein sequence ID" value="CAG8613275.1"/>
    <property type="molecule type" value="Genomic_DNA"/>
</dbReference>
<protein>
    <submittedName>
        <fullName evidence="3">24529_t:CDS:1</fullName>
    </submittedName>
</protein>
<dbReference type="SUPFAM" id="SSF55811">
    <property type="entry name" value="Nudix"/>
    <property type="match status" value="1"/>
</dbReference>
<feature type="domain" description="Nudix hydrolase" evidence="2">
    <location>
        <begin position="5"/>
        <end position="111"/>
    </location>
</feature>
<sequence>MIYQNQYQTCGGKKEEFEDFRTCAIREAQEEINLKLIIERIQLILKHTYYSHNKSGTKPTTNKDYQEDRINQANLVQIPTYLYWVQYNELNQIKNNEPLKQSNLEWRDYEQCKHLVFTPTLTDNMTKIFKEYIPKYVEEYSKRGKVTRDPYQINQKRKYPKNQRN</sequence>
<dbReference type="Gene3D" id="3.90.79.10">
    <property type="entry name" value="Nucleoside Triphosphate Pyrophosphohydrolase"/>
    <property type="match status" value="1"/>
</dbReference>
<dbReference type="InterPro" id="IPR015797">
    <property type="entry name" value="NUDIX_hydrolase-like_dom_sf"/>
</dbReference>
<comment type="caution">
    <text evidence="3">The sequence shown here is derived from an EMBL/GenBank/DDBJ whole genome shotgun (WGS) entry which is preliminary data.</text>
</comment>
<dbReference type="PROSITE" id="PS00893">
    <property type="entry name" value="NUDIX_BOX"/>
    <property type="match status" value="1"/>
</dbReference>